<organism evidence="2 3">
    <name type="scientific">Apophysomyces ossiformis</name>
    <dbReference type="NCBI Taxonomy" id="679940"/>
    <lineage>
        <taxon>Eukaryota</taxon>
        <taxon>Fungi</taxon>
        <taxon>Fungi incertae sedis</taxon>
        <taxon>Mucoromycota</taxon>
        <taxon>Mucoromycotina</taxon>
        <taxon>Mucoromycetes</taxon>
        <taxon>Mucorales</taxon>
        <taxon>Mucorineae</taxon>
        <taxon>Mucoraceae</taxon>
        <taxon>Apophysomyces</taxon>
    </lineage>
</organism>
<dbReference type="PANTHER" id="PTHR22504:SF0">
    <property type="entry name" value="REPRESSOR OF RNA POLYMERASE III TRANSCRIPTION MAF1 HOMOLOG"/>
    <property type="match status" value="1"/>
</dbReference>
<dbReference type="Pfam" id="PF09174">
    <property type="entry name" value="Maf1"/>
    <property type="match status" value="1"/>
</dbReference>
<dbReference type="OrthoDB" id="277029at2759"/>
<feature type="compositionally biased region" description="Basic and acidic residues" evidence="1">
    <location>
        <begin position="252"/>
        <end position="263"/>
    </location>
</feature>
<gene>
    <name evidence="2" type="primary">MAF1_2</name>
    <name evidence="2" type="ORF">EC973_006888</name>
</gene>
<dbReference type="EMBL" id="JABAYA010000047">
    <property type="protein sequence ID" value="KAF7727889.1"/>
    <property type="molecule type" value="Genomic_DNA"/>
</dbReference>
<proteinExistence type="predicted"/>
<reference evidence="2" key="1">
    <citation type="submission" date="2020-01" db="EMBL/GenBank/DDBJ databases">
        <title>Genome Sequencing of Three Apophysomyces-Like Fungal Strains Confirms a Novel Fungal Genus in the Mucoromycota with divergent Burkholderia-like Endosymbiotic Bacteria.</title>
        <authorList>
            <person name="Stajich J.E."/>
            <person name="Macias A.M."/>
            <person name="Carter-House D."/>
            <person name="Lovett B."/>
            <person name="Kasson L.R."/>
            <person name="Berry K."/>
            <person name="Grigoriev I."/>
            <person name="Chang Y."/>
            <person name="Spatafora J."/>
            <person name="Kasson M.T."/>
        </authorList>
    </citation>
    <scope>NUCLEOTIDE SEQUENCE</scope>
    <source>
        <strain evidence="2">NRRL A-21654</strain>
    </source>
</reference>
<dbReference type="Gene3D" id="3.40.1000.50">
    <property type="entry name" value="Repressor of RNA polymerase III transcription Maf1"/>
    <property type="match status" value="1"/>
</dbReference>
<keyword evidence="3" id="KW-1185">Reference proteome</keyword>
<sequence>MKFLEVDSLDVLNTAFRWETAECVLTGRVEAYSCKSAGSDKKLFRQLENRYNVDLLMPGSISPDDPQMISPFGRLDEATPRRTFFYLLATLNASFPEHDFADISPDQFVKLPSLDLVMNSVNTTLFNLGNDVIVNHYRLWDILDELVELHDCDIYSYNPDIDNDPMNEEGYLWSMNYFFFNRKLKRMVFFTVKNESMVNAPQDDDASFDDTDRFDNMMQHTQTHRPKRDRPQFTTRSSSRKRPQQPQQQAQRPEEVQEKEKKASSQQRVTQEPWLYQTKKRRPDLCVETREDHTFSGGLVSPISDDDDTCHHKRRISVAELCNPVESNLYLTFDEFEVVQAFDRLRQSPH</sequence>
<dbReference type="GO" id="GO:0005634">
    <property type="term" value="C:nucleus"/>
    <property type="evidence" value="ECO:0007669"/>
    <property type="project" value="TreeGrafter"/>
</dbReference>
<evidence type="ECO:0000256" key="1">
    <source>
        <dbReference type="SAM" id="MobiDB-lite"/>
    </source>
</evidence>
<evidence type="ECO:0000313" key="2">
    <source>
        <dbReference type="EMBL" id="KAF7727889.1"/>
    </source>
</evidence>
<evidence type="ECO:0000313" key="3">
    <source>
        <dbReference type="Proteomes" id="UP000605846"/>
    </source>
</evidence>
<protein>
    <submittedName>
        <fullName evidence="2">RNA polymerase III-inhibiting protein maf1</fullName>
    </submittedName>
</protein>
<dbReference type="AlphaFoldDB" id="A0A8H7BQE6"/>
<dbReference type="Proteomes" id="UP000605846">
    <property type="component" value="Unassembled WGS sequence"/>
</dbReference>
<dbReference type="GO" id="GO:0000994">
    <property type="term" value="F:RNA polymerase III core binding"/>
    <property type="evidence" value="ECO:0007669"/>
    <property type="project" value="TreeGrafter"/>
</dbReference>
<name>A0A8H7BQE6_9FUNG</name>
<dbReference type="GO" id="GO:0016480">
    <property type="term" value="P:negative regulation of transcription by RNA polymerase III"/>
    <property type="evidence" value="ECO:0007669"/>
    <property type="project" value="InterPro"/>
</dbReference>
<dbReference type="InterPro" id="IPR015257">
    <property type="entry name" value="Maf1"/>
</dbReference>
<dbReference type="InterPro" id="IPR038564">
    <property type="entry name" value="Maf1_sf"/>
</dbReference>
<feature type="region of interest" description="Disordered" evidence="1">
    <location>
        <begin position="219"/>
        <end position="275"/>
    </location>
</feature>
<dbReference type="PANTHER" id="PTHR22504">
    <property type="entry name" value="REPRESSOR OF RNA POLYMERASE III TRANSCRIPTION MAF1"/>
    <property type="match status" value="1"/>
</dbReference>
<comment type="caution">
    <text evidence="2">The sequence shown here is derived from an EMBL/GenBank/DDBJ whole genome shotgun (WGS) entry which is preliminary data.</text>
</comment>
<accession>A0A8H7BQE6</accession>